<dbReference type="InParanoid" id="A0A6P8H2C9"/>
<proteinExistence type="predicted"/>
<dbReference type="OrthoDB" id="5963402at2759"/>
<evidence type="ECO:0000313" key="3">
    <source>
        <dbReference type="RefSeq" id="XP_031550549.1"/>
    </source>
</evidence>
<keyword evidence="1" id="KW-0732">Signal</keyword>
<sequence length="184" mass="20812">MVHSFQLIVAAAFAVLLAQSQGQTQPTEDDLWQKINLLPVCFEAKGNKPGELTYLSSNVLVGAMKLVHQSGTIRCTANPAYDSKWGCNVPGSLNLLNVVVTDKHNNVVYPLQKYMSMNHAGGLWYNLPFIHTLYSKELVFTNYLDPFFFPQHSTLKIWYGEDLKDYYESDNFGRVCVDVYIHGL</sequence>
<reference evidence="3" key="1">
    <citation type="submission" date="2025-08" db="UniProtKB">
        <authorList>
            <consortium name="RefSeq"/>
        </authorList>
    </citation>
    <scope>IDENTIFICATION</scope>
    <source>
        <tissue evidence="3">Tentacle</tissue>
    </source>
</reference>
<feature type="chain" id="PRO_5028439091" evidence="1">
    <location>
        <begin position="23"/>
        <end position="184"/>
    </location>
</feature>
<dbReference type="KEGG" id="aten:116287973"/>
<gene>
    <name evidence="3" type="primary">LOC116287973</name>
</gene>
<accession>A0A6P8H2C9</accession>
<evidence type="ECO:0000313" key="2">
    <source>
        <dbReference type="Proteomes" id="UP000515163"/>
    </source>
</evidence>
<organism evidence="2 3">
    <name type="scientific">Actinia tenebrosa</name>
    <name type="common">Australian red waratah sea anemone</name>
    <dbReference type="NCBI Taxonomy" id="6105"/>
    <lineage>
        <taxon>Eukaryota</taxon>
        <taxon>Metazoa</taxon>
        <taxon>Cnidaria</taxon>
        <taxon>Anthozoa</taxon>
        <taxon>Hexacorallia</taxon>
        <taxon>Actiniaria</taxon>
        <taxon>Actiniidae</taxon>
        <taxon>Actinia</taxon>
    </lineage>
</organism>
<dbReference type="AlphaFoldDB" id="A0A6P8H2C9"/>
<dbReference type="RefSeq" id="XP_031550549.1">
    <property type="nucleotide sequence ID" value="XM_031694689.1"/>
</dbReference>
<name>A0A6P8H2C9_ACTTE</name>
<dbReference type="GeneID" id="116287973"/>
<dbReference type="Proteomes" id="UP000515163">
    <property type="component" value="Unplaced"/>
</dbReference>
<protein>
    <submittedName>
        <fullName evidence="3">Uncharacterized protein LOC116287973</fullName>
    </submittedName>
</protein>
<keyword evidence="2" id="KW-1185">Reference proteome</keyword>
<feature type="signal peptide" evidence="1">
    <location>
        <begin position="1"/>
        <end position="22"/>
    </location>
</feature>
<evidence type="ECO:0000256" key="1">
    <source>
        <dbReference type="SAM" id="SignalP"/>
    </source>
</evidence>